<dbReference type="InParanoid" id="A0A059DA27"/>
<accession>A0A059DA27</accession>
<name>A0A059DA27_EUCGR</name>
<sequence>MKKKDKDFSLNFLRIGNGGEQKRMKEELPPSFLRWRLNLLDPYAQEEKNYRLIPPELVIRKDLRSRPQ</sequence>
<gene>
    <name evidence="1" type="ORF">EUGRSUZ_B03600</name>
</gene>
<evidence type="ECO:0000313" key="1">
    <source>
        <dbReference type="EMBL" id="KCW87060.1"/>
    </source>
</evidence>
<dbReference type="EMBL" id="KK198754">
    <property type="protein sequence ID" value="KCW87060.1"/>
    <property type="molecule type" value="Genomic_DNA"/>
</dbReference>
<reference evidence="1" key="1">
    <citation type="submission" date="2013-07" db="EMBL/GenBank/DDBJ databases">
        <title>The genome of Eucalyptus grandis.</title>
        <authorList>
            <person name="Schmutz J."/>
            <person name="Hayes R."/>
            <person name="Myburg A."/>
            <person name="Tuskan G."/>
            <person name="Grattapaglia D."/>
            <person name="Rokhsar D.S."/>
        </authorList>
    </citation>
    <scope>NUCLEOTIDE SEQUENCE</scope>
    <source>
        <tissue evidence="1">Leaf extractions</tissue>
    </source>
</reference>
<proteinExistence type="predicted"/>
<dbReference type="Gramene" id="KCW87060">
    <property type="protein sequence ID" value="KCW87060"/>
    <property type="gene ID" value="EUGRSUZ_B03600"/>
</dbReference>
<organism evidence="1">
    <name type="scientific">Eucalyptus grandis</name>
    <name type="common">Flooded gum</name>
    <dbReference type="NCBI Taxonomy" id="71139"/>
    <lineage>
        <taxon>Eukaryota</taxon>
        <taxon>Viridiplantae</taxon>
        <taxon>Streptophyta</taxon>
        <taxon>Embryophyta</taxon>
        <taxon>Tracheophyta</taxon>
        <taxon>Spermatophyta</taxon>
        <taxon>Magnoliopsida</taxon>
        <taxon>eudicotyledons</taxon>
        <taxon>Gunneridae</taxon>
        <taxon>Pentapetalae</taxon>
        <taxon>rosids</taxon>
        <taxon>malvids</taxon>
        <taxon>Myrtales</taxon>
        <taxon>Myrtaceae</taxon>
        <taxon>Myrtoideae</taxon>
        <taxon>Eucalypteae</taxon>
        <taxon>Eucalyptus</taxon>
    </lineage>
</organism>
<dbReference type="AlphaFoldDB" id="A0A059DA27"/>
<protein>
    <submittedName>
        <fullName evidence="1">Uncharacterized protein</fullName>
    </submittedName>
</protein>